<dbReference type="SUPFAM" id="SSF48452">
    <property type="entry name" value="TPR-like"/>
    <property type="match status" value="2"/>
</dbReference>
<dbReference type="PANTHER" id="PTHR12558">
    <property type="entry name" value="CELL DIVISION CYCLE 16,23,27"/>
    <property type="match status" value="1"/>
</dbReference>
<organism evidence="4 5">
    <name type="scientific">Ditylenchus dipsaci</name>
    <dbReference type="NCBI Taxonomy" id="166011"/>
    <lineage>
        <taxon>Eukaryota</taxon>
        <taxon>Metazoa</taxon>
        <taxon>Ecdysozoa</taxon>
        <taxon>Nematoda</taxon>
        <taxon>Chromadorea</taxon>
        <taxon>Rhabditida</taxon>
        <taxon>Tylenchina</taxon>
        <taxon>Tylenchomorpha</taxon>
        <taxon>Sphaerularioidea</taxon>
        <taxon>Anguinidae</taxon>
        <taxon>Anguininae</taxon>
        <taxon>Ditylenchus</taxon>
    </lineage>
</organism>
<dbReference type="SMART" id="SM00028">
    <property type="entry name" value="TPR"/>
    <property type="match status" value="4"/>
</dbReference>
<dbReference type="InterPro" id="IPR019734">
    <property type="entry name" value="TPR_rpt"/>
</dbReference>
<evidence type="ECO:0000313" key="4">
    <source>
        <dbReference type="Proteomes" id="UP000887574"/>
    </source>
</evidence>
<dbReference type="AlphaFoldDB" id="A0A915DXQ0"/>
<dbReference type="GO" id="GO:0045842">
    <property type="term" value="P:positive regulation of mitotic metaphase/anaphase transition"/>
    <property type="evidence" value="ECO:0007669"/>
    <property type="project" value="TreeGrafter"/>
</dbReference>
<feature type="region of interest" description="Disordered" evidence="3">
    <location>
        <begin position="514"/>
        <end position="571"/>
    </location>
</feature>
<dbReference type="Gene3D" id="1.25.40.10">
    <property type="entry name" value="Tetratricopeptide repeat domain"/>
    <property type="match status" value="2"/>
</dbReference>
<proteinExistence type="predicted"/>
<accession>A0A915DXQ0</accession>
<evidence type="ECO:0000256" key="1">
    <source>
        <dbReference type="ARBA" id="ARBA00022803"/>
    </source>
</evidence>
<dbReference type="GO" id="GO:0005680">
    <property type="term" value="C:anaphase-promoting complex"/>
    <property type="evidence" value="ECO:0007669"/>
    <property type="project" value="TreeGrafter"/>
</dbReference>
<dbReference type="Proteomes" id="UP000887574">
    <property type="component" value="Unplaced"/>
</dbReference>
<keyword evidence="4" id="KW-1185">Reference proteome</keyword>
<feature type="compositionally biased region" description="Acidic residues" evidence="3">
    <location>
        <begin position="544"/>
        <end position="558"/>
    </location>
</feature>
<dbReference type="GO" id="GO:0016567">
    <property type="term" value="P:protein ubiquitination"/>
    <property type="evidence" value="ECO:0007669"/>
    <property type="project" value="TreeGrafter"/>
</dbReference>
<dbReference type="InterPro" id="IPR011990">
    <property type="entry name" value="TPR-like_helical_dom_sf"/>
</dbReference>
<evidence type="ECO:0000256" key="2">
    <source>
        <dbReference type="PROSITE-ProRule" id="PRU00339"/>
    </source>
</evidence>
<evidence type="ECO:0000313" key="5">
    <source>
        <dbReference type="WBParaSite" id="jg24567"/>
    </source>
</evidence>
<feature type="repeat" description="TPR" evidence="2">
    <location>
        <begin position="202"/>
        <end position="235"/>
    </location>
</feature>
<dbReference type="Pfam" id="PF14559">
    <property type="entry name" value="TPR_19"/>
    <property type="match status" value="1"/>
</dbReference>
<name>A0A915DXQ0_9BILA</name>
<keyword evidence="1 2" id="KW-0802">TPR repeat</keyword>
<dbReference type="GO" id="GO:0051301">
    <property type="term" value="P:cell division"/>
    <property type="evidence" value="ECO:0007669"/>
    <property type="project" value="TreeGrafter"/>
</dbReference>
<dbReference type="WBParaSite" id="jg24567">
    <property type="protein sequence ID" value="jg24567"/>
    <property type="gene ID" value="jg24567"/>
</dbReference>
<sequence length="600" mass="67739">MKIDLFETTKRLYELELYDDLLLFVELNLQEHKIADQLLEDEQAFVYMCIAGAYFSCSHYAQSARYYDKVLKILAVIRRQNAENQFEEVLNVGEMRFRMHNALVHDNKLEEAVRCLEAVPRSETRPKILFALAKLNLLTRKLTRPGMPLSSKIISNFRAVANEVPEALLQESRAWFSAKQAECHHKFMEGAQILTKLSSNNLRIVLELAHFYNIIGDRQKALNCFQRAHSIDPSSTHGMDVYASLLAQLQMKKELEALATKLMSLNPMCSEVFVAYGYLAKLQHRITEALQFAHRAVTLSSQGRQRSETLLLKAHVLLDAKRLKEADSHLQQALLNDSTNINVYETFVRSLVLQKRLQDAQRMTKNALNALGEDNPRIQFLMALVLSEDSNSHLDAISLLDEVTNKAPYVLDAVFLLVKLYDKNQNYEKAISLLKKHSELNSNAQIHRLLGDFLSKTNQPELACSEYRQALSANVPDPKALDGMTSLNSIPGLATPECPANAVFNSRIPPVAPARARRTAQLHANVRRTTTSAAASAASRSTNEADEDELEEEDDDEANSTASNPSRIIPTSFLSELSSRLLSTTSRTRIIEQELEEEKR</sequence>
<feature type="compositionally biased region" description="Low complexity" evidence="3">
    <location>
        <begin position="527"/>
        <end position="542"/>
    </location>
</feature>
<dbReference type="PROSITE" id="PS50005">
    <property type="entry name" value="TPR"/>
    <property type="match status" value="1"/>
</dbReference>
<protein>
    <submittedName>
        <fullName evidence="5">Anaphase-promoting complex subunit 7</fullName>
    </submittedName>
</protein>
<evidence type="ECO:0000256" key="3">
    <source>
        <dbReference type="SAM" id="MobiDB-lite"/>
    </source>
</evidence>
<dbReference type="PANTHER" id="PTHR12558:SF36">
    <property type="entry name" value="ANAPHASE-PROMOTING COMPLEX SUBUNIT 7"/>
    <property type="match status" value="1"/>
</dbReference>
<reference evidence="5" key="1">
    <citation type="submission" date="2022-11" db="UniProtKB">
        <authorList>
            <consortium name="WormBaseParasite"/>
        </authorList>
    </citation>
    <scope>IDENTIFICATION</scope>
</reference>